<proteinExistence type="inferred from homology"/>
<evidence type="ECO:0000313" key="6">
    <source>
        <dbReference type="EMBL" id="KAK9844007.1"/>
    </source>
</evidence>
<dbReference type="SUPFAM" id="SSF52540">
    <property type="entry name" value="P-loop containing nucleoside triphosphate hydrolases"/>
    <property type="match status" value="1"/>
</dbReference>
<evidence type="ECO:0000313" key="7">
    <source>
        <dbReference type="Proteomes" id="UP001445335"/>
    </source>
</evidence>
<accession>A0AAW1SEB6</accession>
<gene>
    <name evidence="6" type="ORF">WJX81_001766</name>
</gene>
<dbReference type="FunFam" id="3.40.50.300:FF:000338">
    <property type="entry name" value="GPN-loop GTPase 2"/>
    <property type="match status" value="1"/>
</dbReference>
<dbReference type="GO" id="GO:0005737">
    <property type="term" value="C:cytoplasm"/>
    <property type="evidence" value="ECO:0007669"/>
    <property type="project" value="TreeGrafter"/>
</dbReference>
<keyword evidence="2" id="KW-0547">Nucleotide-binding</keyword>
<dbReference type="AlphaFoldDB" id="A0AAW1SEB6"/>
<evidence type="ECO:0000256" key="4">
    <source>
        <dbReference type="ARBA" id="ARBA00023134"/>
    </source>
</evidence>
<organism evidence="6 7">
    <name type="scientific">Elliptochloris bilobata</name>
    <dbReference type="NCBI Taxonomy" id="381761"/>
    <lineage>
        <taxon>Eukaryota</taxon>
        <taxon>Viridiplantae</taxon>
        <taxon>Chlorophyta</taxon>
        <taxon>core chlorophytes</taxon>
        <taxon>Trebouxiophyceae</taxon>
        <taxon>Trebouxiophyceae incertae sedis</taxon>
        <taxon>Elliptochloris clade</taxon>
        <taxon>Elliptochloris</taxon>
    </lineage>
</organism>
<feature type="compositionally biased region" description="Polar residues" evidence="5">
    <location>
        <begin position="374"/>
        <end position="385"/>
    </location>
</feature>
<dbReference type="EMBL" id="JALJOU010000004">
    <property type="protein sequence ID" value="KAK9844007.1"/>
    <property type="molecule type" value="Genomic_DNA"/>
</dbReference>
<keyword evidence="7" id="KW-1185">Reference proteome</keyword>
<dbReference type="Proteomes" id="UP001445335">
    <property type="component" value="Unassembled WGS sequence"/>
</dbReference>
<comment type="similarity">
    <text evidence="1">Belongs to the GPN-loop GTPase family.</text>
</comment>
<evidence type="ECO:0008006" key="8">
    <source>
        <dbReference type="Google" id="ProtNLM"/>
    </source>
</evidence>
<keyword evidence="4" id="KW-0342">GTP-binding</keyword>
<dbReference type="PANTHER" id="PTHR21231:SF3">
    <property type="entry name" value="GPN-LOOP GTPASE 2"/>
    <property type="match status" value="1"/>
</dbReference>
<dbReference type="InterPro" id="IPR030231">
    <property type="entry name" value="Gpn2"/>
</dbReference>
<feature type="compositionally biased region" description="Low complexity" evidence="5">
    <location>
        <begin position="426"/>
        <end position="449"/>
    </location>
</feature>
<dbReference type="InterPro" id="IPR004130">
    <property type="entry name" value="Gpn"/>
</dbReference>
<evidence type="ECO:0000256" key="3">
    <source>
        <dbReference type="ARBA" id="ARBA00022801"/>
    </source>
</evidence>
<dbReference type="GO" id="GO:0003924">
    <property type="term" value="F:GTPase activity"/>
    <property type="evidence" value="ECO:0007669"/>
    <property type="project" value="TreeGrafter"/>
</dbReference>
<keyword evidence="3" id="KW-0378">Hydrolase</keyword>
<evidence type="ECO:0000256" key="2">
    <source>
        <dbReference type="ARBA" id="ARBA00022741"/>
    </source>
</evidence>
<feature type="region of interest" description="Disordered" evidence="5">
    <location>
        <begin position="368"/>
        <end position="450"/>
    </location>
</feature>
<evidence type="ECO:0000256" key="1">
    <source>
        <dbReference type="ARBA" id="ARBA00005290"/>
    </source>
</evidence>
<dbReference type="CDD" id="cd17871">
    <property type="entry name" value="GPN2"/>
    <property type="match status" value="1"/>
</dbReference>
<comment type="caution">
    <text evidence="6">The sequence shown here is derived from an EMBL/GenBank/DDBJ whole genome shotgun (WGS) entry which is preliminary data.</text>
</comment>
<name>A0AAW1SEB6_9CHLO</name>
<dbReference type="InterPro" id="IPR027417">
    <property type="entry name" value="P-loop_NTPase"/>
</dbReference>
<dbReference type="Gene3D" id="3.40.50.300">
    <property type="entry name" value="P-loop containing nucleotide triphosphate hydrolases"/>
    <property type="match status" value="1"/>
</dbReference>
<sequence length="478" mass="50909">MPFGQLVIGPPGSGKTTYCNGMQQYMRLLGRKVAVVNLDPANDALPYECAIDVGELVSLEAVMERMHLGPNGGLIYCADYLEQNLDWLQERLAPFEAEGYYILFDCPGQVELFTLHSSLKNVVTTLTDCWHYRLVAVSLVDAHLCAEPGKYLAALLLSLATMLHLELPQVNLLSKVDLVEAYGRLAFNLDFYTEVGDLSRLVEAMGQSTFGRRHRKLSAGLAETVEDFGLVRFTPLAIEDKESVQRVLALADKANGAVFARMGDSGPPEDPPPELAYGAGVTDSGADDAWACYQRSAGNMGCPAGEPACRSPEKVPDAGTDLVLLLCELGVKESLPWWTVCYLVEEAPRACADDQVSAAGVASPKTVLRGNVSDAPTGSPKSSAASDADWQPTAASSTRASGDIRQSDNDSRGTRHGALSGGRHGAPPATVPTTAPRKADRGAAAAASAARRRTADYYKAVCAGLPLASNQFSALAQE</sequence>
<dbReference type="GO" id="GO:0005525">
    <property type="term" value="F:GTP binding"/>
    <property type="evidence" value="ECO:0007669"/>
    <property type="project" value="UniProtKB-KW"/>
</dbReference>
<evidence type="ECO:0000256" key="5">
    <source>
        <dbReference type="SAM" id="MobiDB-lite"/>
    </source>
</evidence>
<dbReference type="PANTHER" id="PTHR21231">
    <property type="entry name" value="XPA-BINDING PROTEIN 1-RELATED"/>
    <property type="match status" value="1"/>
</dbReference>
<reference evidence="6 7" key="1">
    <citation type="journal article" date="2024" name="Nat. Commun.">
        <title>Phylogenomics reveals the evolutionary origins of lichenization in chlorophyte algae.</title>
        <authorList>
            <person name="Puginier C."/>
            <person name="Libourel C."/>
            <person name="Otte J."/>
            <person name="Skaloud P."/>
            <person name="Haon M."/>
            <person name="Grisel S."/>
            <person name="Petersen M."/>
            <person name="Berrin J.G."/>
            <person name="Delaux P.M."/>
            <person name="Dal Grande F."/>
            <person name="Keller J."/>
        </authorList>
    </citation>
    <scope>NUCLEOTIDE SEQUENCE [LARGE SCALE GENOMIC DNA]</scope>
    <source>
        <strain evidence="6 7">SAG 245.80</strain>
    </source>
</reference>
<protein>
    <recommendedName>
        <fullName evidence="8">GPN-loop GTPase 2</fullName>
    </recommendedName>
</protein>
<dbReference type="Pfam" id="PF03029">
    <property type="entry name" value="ATP_bind_1"/>
    <property type="match status" value="1"/>
</dbReference>